<gene>
    <name evidence="1" type="ORF">CYR32_14965</name>
</gene>
<evidence type="ECO:0000313" key="1">
    <source>
        <dbReference type="EMBL" id="PLR32673.1"/>
    </source>
</evidence>
<name>A0A2N5DYL8_9GAMM</name>
<proteinExistence type="predicted"/>
<dbReference type="EMBL" id="PJZH01000017">
    <property type="protein sequence ID" value="PLR32673.1"/>
    <property type="molecule type" value="Genomic_DNA"/>
</dbReference>
<dbReference type="AlphaFoldDB" id="A0A2N5DYL8"/>
<accession>A0A2N5DYL8</accession>
<organism evidence="1 2">
    <name type="scientific">Chimaeribacter coloradensis</name>
    <dbReference type="NCBI Taxonomy" id="2060068"/>
    <lineage>
        <taxon>Bacteria</taxon>
        <taxon>Pseudomonadati</taxon>
        <taxon>Pseudomonadota</taxon>
        <taxon>Gammaproteobacteria</taxon>
        <taxon>Enterobacterales</taxon>
        <taxon>Yersiniaceae</taxon>
        <taxon>Chimaeribacter</taxon>
    </lineage>
</organism>
<comment type="caution">
    <text evidence="1">The sequence shown here is derived from an EMBL/GenBank/DDBJ whole genome shotgun (WGS) entry which is preliminary data.</text>
</comment>
<protein>
    <submittedName>
        <fullName evidence="1">Uncharacterized protein</fullName>
    </submittedName>
</protein>
<sequence>MKHVNAVVAIQHPQPVAVLTQQQSPLNSVSIDIHNADKYAKLLAEMYTGNVHTALMKHDPEAATHIATLFYELCSTTDRAAMRINRLSNQLAQGGAI</sequence>
<keyword evidence="2" id="KW-1185">Reference proteome</keyword>
<evidence type="ECO:0000313" key="2">
    <source>
        <dbReference type="Proteomes" id="UP000234503"/>
    </source>
</evidence>
<reference evidence="1 2" key="1">
    <citation type="submission" date="2017-12" db="EMBL/GenBank/DDBJ databases">
        <title>Characterization of six clinical isolates of Enterochimera gen. nov., a novel genus of the Yersiniaciae family and the three species Enterochimera arupensis sp. nov., Enterochimera coloradensis sp. nov, and Enterochimera californica sp. nov.</title>
        <authorList>
            <person name="Rossi A."/>
            <person name="Fisher M."/>
        </authorList>
    </citation>
    <scope>NUCLEOTIDE SEQUENCE [LARGE SCALE GENOMIC DNA]</scope>
    <source>
        <strain evidence="2">2016-Iso4</strain>
    </source>
</reference>
<dbReference type="Proteomes" id="UP000234503">
    <property type="component" value="Unassembled WGS sequence"/>
</dbReference>
<dbReference type="RefSeq" id="WP_101825809.1">
    <property type="nucleotide sequence ID" value="NZ_PJZH01000017.1"/>
</dbReference>